<keyword evidence="5" id="KW-1185">Reference proteome</keyword>
<dbReference type="GO" id="GO:0019571">
    <property type="term" value="P:D-arabinose catabolic process"/>
    <property type="evidence" value="ECO:0007669"/>
    <property type="project" value="TreeGrafter"/>
</dbReference>
<keyword evidence="2" id="KW-0119">Carbohydrate metabolism</keyword>
<dbReference type="GO" id="GO:0030145">
    <property type="term" value="F:manganese ion binding"/>
    <property type="evidence" value="ECO:0007669"/>
    <property type="project" value="InterPro"/>
</dbReference>
<dbReference type="PANTHER" id="PTHR37840">
    <property type="entry name" value="L-FUCOSE ISOMERASE"/>
    <property type="match status" value="1"/>
</dbReference>
<dbReference type="PANTHER" id="PTHR37840:SF1">
    <property type="entry name" value="L-FUCOSE ISOMERASE"/>
    <property type="match status" value="1"/>
</dbReference>
<keyword evidence="1 4" id="KW-0413">Isomerase</keyword>
<dbReference type="InterPro" id="IPR009015">
    <property type="entry name" value="Fucose_isomerase_N/cen_sf"/>
</dbReference>
<dbReference type="GO" id="GO:0042355">
    <property type="term" value="P:L-fucose catabolic process"/>
    <property type="evidence" value="ECO:0007669"/>
    <property type="project" value="TreeGrafter"/>
</dbReference>
<proteinExistence type="predicted"/>
<evidence type="ECO:0000256" key="2">
    <source>
        <dbReference type="ARBA" id="ARBA00023277"/>
    </source>
</evidence>
<dbReference type="InterPro" id="IPR005763">
    <property type="entry name" value="Fucose_isomerase"/>
</dbReference>
<dbReference type="GO" id="GO:0005737">
    <property type="term" value="C:cytoplasm"/>
    <property type="evidence" value="ECO:0007669"/>
    <property type="project" value="InterPro"/>
</dbReference>
<dbReference type="OrthoDB" id="9760430at2"/>
<dbReference type="InterPro" id="IPR015888">
    <property type="entry name" value="Fuc_isomerase_C"/>
</dbReference>
<dbReference type="EMBL" id="FNRK01000009">
    <property type="protein sequence ID" value="SEA38266.1"/>
    <property type="molecule type" value="Genomic_DNA"/>
</dbReference>
<dbReference type="SUPFAM" id="SSF53743">
    <property type="entry name" value="FucI/AraA N-terminal and middle domains"/>
    <property type="match status" value="1"/>
</dbReference>
<feature type="domain" description="L-fucose isomerase C-terminal" evidence="3">
    <location>
        <begin position="334"/>
        <end position="466"/>
    </location>
</feature>
<dbReference type="GO" id="GO:0008736">
    <property type="term" value="F:L-fucose isomerase activity"/>
    <property type="evidence" value="ECO:0007669"/>
    <property type="project" value="InterPro"/>
</dbReference>
<protein>
    <submittedName>
        <fullName evidence="4">L-fucose isomerase</fullName>
    </submittedName>
</protein>
<name>A0A1H4AQW5_9FIRM</name>
<accession>A0A1H4AQW5</accession>
<organism evidence="4 5">
    <name type="scientific">Eubacterium aggregans</name>
    <dbReference type="NCBI Taxonomy" id="81409"/>
    <lineage>
        <taxon>Bacteria</taxon>
        <taxon>Bacillati</taxon>
        <taxon>Bacillota</taxon>
        <taxon>Clostridia</taxon>
        <taxon>Eubacteriales</taxon>
        <taxon>Eubacteriaceae</taxon>
        <taxon>Eubacterium</taxon>
    </lineage>
</organism>
<dbReference type="Gene3D" id="3.40.275.10">
    <property type="entry name" value="L-fucose Isomerase, Chain A, domain 2"/>
    <property type="match status" value="1"/>
</dbReference>
<gene>
    <name evidence="4" type="ORF">SAMN04515656_1094</name>
</gene>
<dbReference type="AlphaFoldDB" id="A0A1H4AQW5"/>
<dbReference type="Proteomes" id="UP000199394">
    <property type="component" value="Unassembled WGS sequence"/>
</dbReference>
<evidence type="ECO:0000313" key="5">
    <source>
        <dbReference type="Proteomes" id="UP000199394"/>
    </source>
</evidence>
<dbReference type="InterPro" id="IPR038392">
    <property type="entry name" value="Fucose_isomerase_dom2_sf"/>
</dbReference>
<evidence type="ECO:0000259" key="3">
    <source>
        <dbReference type="Pfam" id="PF02952"/>
    </source>
</evidence>
<evidence type="ECO:0000313" key="4">
    <source>
        <dbReference type="EMBL" id="SEA38266.1"/>
    </source>
</evidence>
<evidence type="ECO:0000256" key="1">
    <source>
        <dbReference type="ARBA" id="ARBA00023235"/>
    </source>
</evidence>
<reference evidence="4 5" key="1">
    <citation type="submission" date="2016-10" db="EMBL/GenBank/DDBJ databases">
        <authorList>
            <person name="de Groot N.N."/>
        </authorList>
    </citation>
    <scope>NUCLEOTIDE SEQUENCE [LARGE SCALE GENOMIC DNA]</scope>
    <source>
        <strain evidence="4 5">SR12</strain>
    </source>
</reference>
<dbReference type="GO" id="GO:0008790">
    <property type="term" value="F:arabinose isomerase activity"/>
    <property type="evidence" value="ECO:0007669"/>
    <property type="project" value="TreeGrafter"/>
</dbReference>
<dbReference type="RefSeq" id="WP_090306607.1">
    <property type="nucleotide sequence ID" value="NZ_FNRK01000009.1"/>
</dbReference>
<dbReference type="Pfam" id="PF02952">
    <property type="entry name" value="Fucose_iso_C"/>
    <property type="match status" value="1"/>
</dbReference>
<dbReference type="STRING" id="81409.SAMN04515656_1094"/>
<sequence length="471" mass="52348">MNAKVGLITFGDHREDMWQKVFGESTMKYHGEIIECLKQLDIDLKFYQDAARTREQINEQADGLIAQGVDILIGHTPCWTSPNLVVQGVQRVGKATVMIGNRDMSTHGCVGLLGACGALSQIGYDHKRMRLDYDAEVFKKKLIPYFTALKVKAELAKSVFGLFGGRSIGIDTATFDPMGWRKQFGIDSEHIDQSEILMRAKKVDPDRIQKMIQWIHTNAKEVIYSEKLTKEKFEFQIGCYLATKDICKEMGLDFIAIKCMPDLSTYAVPQCMTATFMADTYDGEEGQKESIPMACEADADGALTQEILKIISGGTPTFFADVSHIDDDQKIIYCVNCGGICAHYADRSCDACQNLNCMTIKQSIRPGGGAISCFTAKEGPMQLARLYRVDGQYKMAILPCEAIRPTEEMVDAFIKARGIHQLPVLYAKMTCEVEDFINEYGSNHISGVAGEYTDQLVAVCQALGIEPVVFK</sequence>